<accession>A0A5A7TVW2</accession>
<sequence length="77" mass="8815">MSASTRASRYVWTEEEEAKGLLNKPFLYYDELTYVFGRDRVTGRFAETFADVESNDPGGYEGFDIANGNEEFPHVYS</sequence>
<evidence type="ECO:0000313" key="2">
    <source>
        <dbReference type="EMBL" id="TYK08357.1"/>
    </source>
</evidence>
<evidence type="ECO:0000313" key="3">
    <source>
        <dbReference type="Proteomes" id="UP000321393"/>
    </source>
</evidence>
<dbReference type="Proteomes" id="UP000321393">
    <property type="component" value="Unassembled WGS sequence"/>
</dbReference>
<reference evidence="3 4" key="1">
    <citation type="submission" date="2019-08" db="EMBL/GenBank/DDBJ databases">
        <title>Draft genome sequences of two oriental melons (Cucumis melo L. var makuwa).</title>
        <authorList>
            <person name="Kwon S.-Y."/>
        </authorList>
    </citation>
    <scope>NUCLEOTIDE SEQUENCE [LARGE SCALE GENOMIC DNA]</scope>
    <source>
        <strain evidence="4">cv. Chang Bougi</strain>
        <strain evidence="3">cv. SW 3</strain>
        <tissue evidence="1">Leaf</tissue>
    </source>
</reference>
<dbReference type="EMBL" id="SSTE01013117">
    <property type="protein sequence ID" value="KAA0047703.1"/>
    <property type="molecule type" value="Genomic_DNA"/>
</dbReference>
<organism evidence="1 3">
    <name type="scientific">Cucumis melo var. makuwa</name>
    <name type="common">Oriental melon</name>
    <dbReference type="NCBI Taxonomy" id="1194695"/>
    <lineage>
        <taxon>Eukaryota</taxon>
        <taxon>Viridiplantae</taxon>
        <taxon>Streptophyta</taxon>
        <taxon>Embryophyta</taxon>
        <taxon>Tracheophyta</taxon>
        <taxon>Spermatophyta</taxon>
        <taxon>Magnoliopsida</taxon>
        <taxon>eudicotyledons</taxon>
        <taxon>Gunneridae</taxon>
        <taxon>Pentapetalae</taxon>
        <taxon>rosids</taxon>
        <taxon>fabids</taxon>
        <taxon>Cucurbitales</taxon>
        <taxon>Cucurbitaceae</taxon>
        <taxon>Benincaseae</taxon>
        <taxon>Cucumis</taxon>
    </lineage>
</organism>
<dbReference type="Proteomes" id="UP000321947">
    <property type="component" value="Unassembled WGS sequence"/>
</dbReference>
<protein>
    <submittedName>
        <fullName evidence="1">Retrotransposon protein</fullName>
    </submittedName>
</protein>
<gene>
    <name evidence="2" type="ORF">E5676_scaffold648G001680</name>
    <name evidence="1" type="ORF">E6C27_scaffold115G002150</name>
</gene>
<evidence type="ECO:0000313" key="4">
    <source>
        <dbReference type="Proteomes" id="UP000321947"/>
    </source>
</evidence>
<dbReference type="OrthoDB" id="1303443at2759"/>
<evidence type="ECO:0000313" key="1">
    <source>
        <dbReference type="EMBL" id="KAA0047703.1"/>
    </source>
</evidence>
<proteinExistence type="predicted"/>
<dbReference type="AlphaFoldDB" id="A0A5A7TVW2"/>
<dbReference type="EMBL" id="SSTD01012901">
    <property type="protein sequence ID" value="TYK08357.1"/>
    <property type="molecule type" value="Genomic_DNA"/>
</dbReference>
<comment type="caution">
    <text evidence="1">The sequence shown here is derived from an EMBL/GenBank/DDBJ whole genome shotgun (WGS) entry which is preliminary data.</text>
</comment>
<name>A0A5A7TVW2_CUCMM</name>